<name>A0A0K1JDU4_9MICO</name>
<dbReference type="KEGG" id="lmoi:VV02_00805"/>
<dbReference type="RefSeq" id="WP_052589285.1">
    <property type="nucleotide sequence ID" value="NZ_CP011112.1"/>
</dbReference>
<accession>A0A0K1JDU4</accession>
<keyword evidence="1" id="KW-0175">Coiled coil</keyword>
<protein>
    <submittedName>
        <fullName evidence="3">Uncharacterized protein</fullName>
    </submittedName>
</protein>
<proteinExistence type="predicted"/>
<dbReference type="EMBL" id="CP011112">
    <property type="protein sequence ID" value="AKU14755.1"/>
    <property type="molecule type" value="Genomic_DNA"/>
</dbReference>
<feature type="region of interest" description="Disordered" evidence="2">
    <location>
        <begin position="241"/>
        <end position="287"/>
    </location>
</feature>
<evidence type="ECO:0000313" key="4">
    <source>
        <dbReference type="Proteomes" id="UP000066480"/>
    </source>
</evidence>
<evidence type="ECO:0000313" key="3">
    <source>
        <dbReference type="EMBL" id="AKU14755.1"/>
    </source>
</evidence>
<feature type="coiled-coil region" evidence="1">
    <location>
        <begin position="189"/>
        <end position="223"/>
    </location>
</feature>
<dbReference type="AlphaFoldDB" id="A0A0K1JDU4"/>
<evidence type="ECO:0000256" key="2">
    <source>
        <dbReference type="SAM" id="MobiDB-lite"/>
    </source>
</evidence>
<dbReference type="STRING" id="571913.VV02_00805"/>
<feature type="compositionally biased region" description="Low complexity" evidence="2">
    <location>
        <begin position="244"/>
        <end position="258"/>
    </location>
</feature>
<organism evidence="3 4">
    <name type="scientific">Luteipulveratus mongoliensis</name>
    <dbReference type="NCBI Taxonomy" id="571913"/>
    <lineage>
        <taxon>Bacteria</taxon>
        <taxon>Bacillati</taxon>
        <taxon>Actinomycetota</taxon>
        <taxon>Actinomycetes</taxon>
        <taxon>Micrococcales</taxon>
        <taxon>Dermacoccaceae</taxon>
        <taxon>Luteipulveratus</taxon>
    </lineage>
</organism>
<sequence length="287" mass="32799">MTTTEQDEREREFLGYVARKVARGEEPRDRDDYWAEREAWTSRRAIGEAWVVRIHAGLDCRDDRGYGREVFDRTDLGPRFHDIRVRLDKPLAVEAKAGGTNATHALRQLDKDAIVLADRGTMLWLVRDISKFPPRVRDRLDELQQAYPSTFIVREITDLNEGRVFEELRELLRTKELEHWTMREAQLTIAARRARRDELVEEASAAEEELAVVAAQRQEIQNDLAIVRAQRGERARLGDQTSLGARVAAQRGQQAGPASGDGLGQPYLARMGREMQTAPGRSQERDL</sequence>
<reference evidence="3 4" key="1">
    <citation type="submission" date="2015-03" db="EMBL/GenBank/DDBJ databases">
        <title>Luteipulveratus halotolerans sp. nov., a novel actinobacterium (Dermacoccaceae) from Sarawak, Malaysia.</title>
        <authorList>
            <person name="Juboi H."/>
            <person name="Basik A."/>
            <person name="Shamsul S.S."/>
            <person name="Arnold P."/>
            <person name="Schmitt E.K."/>
            <person name="Sanglier J.-J."/>
            <person name="Yeo T."/>
        </authorList>
    </citation>
    <scope>NUCLEOTIDE SEQUENCE [LARGE SCALE GENOMIC DNA]</scope>
    <source>
        <strain evidence="3 4">MN07-A0370</strain>
    </source>
</reference>
<evidence type="ECO:0000256" key="1">
    <source>
        <dbReference type="SAM" id="Coils"/>
    </source>
</evidence>
<dbReference type="Proteomes" id="UP000066480">
    <property type="component" value="Chromosome"/>
</dbReference>
<keyword evidence="4" id="KW-1185">Reference proteome</keyword>
<dbReference type="OrthoDB" id="4564600at2"/>
<gene>
    <name evidence="3" type="ORF">VV02_00805</name>
</gene>